<feature type="transmembrane region" description="Helical" evidence="5">
    <location>
        <begin position="283"/>
        <end position="302"/>
    </location>
</feature>
<keyword evidence="4 5" id="KW-0472">Membrane</keyword>
<evidence type="ECO:0000256" key="2">
    <source>
        <dbReference type="ARBA" id="ARBA00022692"/>
    </source>
</evidence>
<feature type="transmembrane region" description="Helical" evidence="5">
    <location>
        <begin position="121"/>
        <end position="144"/>
    </location>
</feature>
<dbReference type="EMBL" id="JACIEZ010000002">
    <property type="protein sequence ID" value="MBB4063855.1"/>
    <property type="molecule type" value="Genomic_DNA"/>
</dbReference>
<evidence type="ECO:0000256" key="4">
    <source>
        <dbReference type="ARBA" id="ARBA00023136"/>
    </source>
</evidence>
<accession>A0A7W6J321</accession>
<reference evidence="7 8" key="1">
    <citation type="submission" date="2020-08" db="EMBL/GenBank/DDBJ databases">
        <title>Genomic Encyclopedia of Type Strains, Phase IV (KMG-IV): sequencing the most valuable type-strain genomes for metagenomic binning, comparative biology and taxonomic classification.</title>
        <authorList>
            <person name="Goeker M."/>
        </authorList>
    </citation>
    <scope>NUCLEOTIDE SEQUENCE [LARGE SCALE GENOMIC DNA]</scope>
    <source>
        <strain evidence="7 8">DSM 29853</strain>
    </source>
</reference>
<dbReference type="PROSITE" id="PS50928">
    <property type="entry name" value="ABC_TM1"/>
    <property type="match status" value="1"/>
</dbReference>
<gene>
    <name evidence="7" type="ORF">GGR23_001032</name>
</gene>
<evidence type="ECO:0000313" key="7">
    <source>
        <dbReference type="EMBL" id="MBB4063855.1"/>
    </source>
</evidence>
<comment type="similarity">
    <text evidence="5">Belongs to the binding-protein-dependent transport system permease family.</text>
</comment>
<dbReference type="PANTHER" id="PTHR43759">
    <property type="entry name" value="TREHALOSE TRANSPORT SYSTEM PERMEASE PROTEIN SUGA"/>
    <property type="match status" value="1"/>
</dbReference>
<protein>
    <submittedName>
        <fullName evidence="7">Multiple sugar transport system permease protein</fullName>
    </submittedName>
</protein>
<name>A0A7W6J321_9HYPH</name>
<comment type="caution">
    <text evidence="7">The sequence shown here is derived from an EMBL/GenBank/DDBJ whole genome shotgun (WGS) entry which is preliminary data.</text>
</comment>
<dbReference type="Proteomes" id="UP000528286">
    <property type="component" value="Unassembled WGS sequence"/>
</dbReference>
<dbReference type="InterPro" id="IPR035906">
    <property type="entry name" value="MetI-like_sf"/>
</dbReference>
<proteinExistence type="inferred from homology"/>
<comment type="subcellular location">
    <subcellularLocation>
        <location evidence="1 5">Cell membrane</location>
        <topology evidence="1 5">Multi-pass membrane protein</topology>
    </subcellularLocation>
</comment>
<evidence type="ECO:0000259" key="6">
    <source>
        <dbReference type="PROSITE" id="PS50928"/>
    </source>
</evidence>
<dbReference type="RefSeq" id="WP_183365081.1">
    <property type="nucleotide sequence ID" value="NZ_JACIEZ010000002.1"/>
</dbReference>
<dbReference type="AlphaFoldDB" id="A0A7W6J321"/>
<dbReference type="CDD" id="cd06261">
    <property type="entry name" value="TM_PBP2"/>
    <property type="match status" value="1"/>
</dbReference>
<dbReference type="SUPFAM" id="SSF161098">
    <property type="entry name" value="MetI-like"/>
    <property type="match status" value="1"/>
</dbReference>
<sequence>MALGYAADALTTPEFDADGFRRLGRFLLRPLWLAPVACALIVTTLYPFVFLVALSLSKSSLGKPFRAFAGLKNYALALGDGEFIASLLRTVAYALLSSAIQVAAGLALALLLFTLLKGGRFLLSLFLLPLMTPPVMVGVAWKLILAPAGGLLNGTLLRLGLVDEPVSFLGSAALAWASIALADLWQWTPFVAILCFAALSSLPEGVDDAARLDGAGPFERFWYITLPLIAAPLAAIFLIKLIFAFKLFDLTYILTYGGPGFATTTTGFSIFRLSMQQFEVARAAAETLIFAALIGLVTLPVVRLHRALERREA</sequence>
<feature type="transmembrane region" description="Helical" evidence="5">
    <location>
        <begin position="184"/>
        <end position="202"/>
    </location>
</feature>
<feature type="transmembrane region" description="Helical" evidence="5">
    <location>
        <begin position="250"/>
        <end position="271"/>
    </location>
</feature>
<evidence type="ECO:0000256" key="5">
    <source>
        <dbReference type="RuleBase" id="RU363032"/>
    </source>
</evidence>
<keyword evidence="8" id="KW-1185">Reference proteome</keyword>
<feature type="transmembrane region" description="Helical" evidence="5">
    <location>
        <begin position="156"/>
        <end position="177"/>
    </location>
</feature>
<dbReference type="PANTHER" id="PTHR43759:SF1">
    <property type="entry name" value="GLUCOSE IMPORT SYSTEM PERMEASE PROTEIN GLCT"/>
    <property type="match status" value="1"/>
</dbReference>
<dbReference type="Pfam" id="PF00528">
    <property type="entry name" value="BPD_transp_1"/>
    <property type="match status" value="1"/>
</dbReference>
<evidence type="ECO:0000256" key="3">
    <source>
        <dbReference type="ARBA" id="ARBA00022989"/>
    </source>
</evidence>
<keyword evidence="7" id="KW-0762">Sugar transport</keyword>
<dbReference type="InterPro" id="IPR052730">
    <property type="entry name" value="Sugar_ABC_transporter"/>
</dbReference>
<evidence type="ECO:0000256" key="1">
    <source>
        <dbReference type="ARBA" id="ARBA00004651"/>
    </source>
</evidence>
<dbReference type="Gene3D" id="1.10.3720.10">
    <property type="entry name" value="MetI-like"/>
    <property type="match status" value="1"/>
</dbReference>
<feature type="domain" description="ABC transmembrane type-1" evidence="6">
    <location>
        <begin position="87"/>
        <end position="299"/>
    </location>
</feature>
<dbReference type="GO" id="GO:0055085">
    <property type="term" value="P:transmembrane transport"/>
    <property type="evidence" value="ECO:0007669"/>
    <property type="project" value="InterPro"/>
</dbReference>
<evidence type="ECO:0000313" key="8">
    <source>
        <dbReference type="Proteomes" id="UP000528286"/>
    </source>
</evidence>
<feature type="transmembrane region" description="Helical" evidence="5">
    <location>
        <begin position="91"/>
        <end position="114"/>
    </location>
</feature>
<dbReference type="GO" id="GO:0005886">
    <property type="term" value="C:plasma membrane"/>
    <property type="evidence" value="ECO:0007669"/>
    <property type="project" value="UniProtKB-SubCell"/>
</dbReference>
<keyword evidence="2 5" id="KW-0812">Transmembrane</keyword>
<feature type="transmembrane region" description="Helical" evidence="5">
    <location>
        <begin position="31"/>
        <end position="56"/>
    </location>
</feature>
<feature type="transmembrane region" description="Helical" evidence="5">
    <location>
        <begin position="222"/>
        <end position="243"/>
    </location>
</feature>
<keyword evidence="3 5" id="KW-1133">Transmembrane helix</keyword>
<keyword evidence="5" id="KW-0813">Transport</keyword>
<dbReference type="InterPro" id="IPR000515">
    <property type="entry name" value="MetI-like"/>
</dbReference>
<organism evidence="7 8">
    <name type="scientific">Gellertiella hungarica</name>
    <dbReference type="NCBI Taxonomy" id="1572859"/>
    <lineage>
        <taxon>Bacteria</taxon>
        <taxon>Pseudomonadati</taxon>
        <taxon>Pseudomonadota</taxon>
        <taxon>Alphaproteobacteria</taxon>
        <taxon>Hyphomicrobiales</taxon>
        <taxon>Rhizobiaceae</taxon>
        <taxon>Gellertiella</taxon>
    </lineage>
</organism>